<proteinExistence type="predicted"/>
<dbReference type="EMBL" id="BMAW01054474">
    <property type="protein sequence ID" value="GFS96536.1"/>
    <property type="molecule type" value="Genomic_DNA"/>
</dbReference>
<reference evidence="1" key="1">
    <citation type="submission" date="2020-08" db="EMBL/GenBank/DDBJ databases">
        <title>Multicomponent nature underlies the extraordinary mechanical properties of spider dragline silk.</title>
        <authorList>
            <person name="Kono N."/>
            <person name="Nakamura H."/>
            <person name="Mori M."/>
            <person name="Yoshida Y."/>
            <person name="Ohtoshi R."/>
            <person name="Malay A.D."/>
            <person name="Moran D.A.P."/>
            <person name="Tomita M."/>
            <person name="Numata K."/>
            <person name="Arakawa K."/>
        </authorList>
    </citation>
    <scope>NUCLEOTIDE SEQUENCE</scope>
</reference>
<sequence length="103" mass="12221">MFDWNNSFTEDREEVLYQRTNVRWRRLFAKSSKLTLFRRGYKKVLQAPDKARTVECEISYAELDQELAQPHSNMRTNIAVHKATLSISEHLWSDMLDASSKHF</sequence>
<evidence type="ECO:0000313" key="2">
    <source>
        <dbReference type="Proteomes" id="UP000887013"/>
    </source>
</evidence>
<evidence type="ECO:0000313" key="1">
    <source>
        <dbReference type="EMBL" id="GFS96536.1"/>
    </source>
</evidence>
<keyword evidence="2" id="KW-1185">Reference proteome</keyword>
<comment type="caution">
    <text evidence="1">The sequence shown here is derived from an EMBL/GenBank/DDBJ whole genome shotgun (WGS) entry which is preliminary data.</text>
</comment>
<dbReference type="Proteomes" id="UP000887013">
    <property type="component" value="Unassembled WGS sequence"/>
</dbReference>
<protein>
    <submittedName>
        <fullName evidence="1">Uncharacterized protein</fullName>
    </submittedName>
</protein>
<dbReference type="AlphaFoldDB" id="A0A8X6TBL3"/>
<gene>
    <name evidence="1" type="ORF">NPIL_306721</name>
</gene>
<name>A0A8X6TBL3_NEPPI</name>
<organism evidence="1 2">
    <name type="scientific">Nephila pilipes</name>
    <name type="common">Giant wood spider</name>
    <name type="synonym">Nephila maculata</name>
    <dbReference type="NCBI Taxonomy" id="299642"/>
    <lineage>
        <taxon>Eukaryota</taxon>
        <taxon>Metazoa</taxon>
        <taxon>Ecdysozoa</taxon>
        <taxon>Arthropoda</taxon>
        <taxon>Chelicerata</taxon>
        <taxon>Arachnida</taxon>
        <taxon>Araneae</taxon>
        <taxon>Araneomorphae</taxon>
        <taxon>Entelegynae</taxon>
        <taxon>Araneoidea</taxon>
        <taxon>Nephilidae</taxon>
        <taxon>Nephila</taxon>
    </lineage>
</organism>
<accession>A0A8X6TBL3</accession>